<dbReference type="OrthoDB" id="662108at2759"/>
<evidence type="ECO:0000313" key="3">
    <source>
        <dbReference type="EMBL" id="KAH7280380.1"/>
    </source>
</evidence>
<sequence>MASPPPSVTKATSEEPHGAAAKDRWQSLTIEIPGTPASPGDDAGRARSHISPFVPDVGRAGGMMTPTSSTMVRSASTIATPWSYTPMSSNMNDGKPWTKEDLSTDEGRDQERRAAPEKALTLFAMRLAVLEKIASQVGTLSFIWATVVLLGGFAVTLKGIDFWYVTVILIIEGARIFGRSHELEWQHQNAGTSEGAFERIYEHSSSAVLRSARNLLSTFNMRRKQETDDRLQAVENSEPQRWSYGKDLQTGQHHITRTWSISQVPIVHLLEWILNAGYISRLLYWMQLAAACVAIILALYRLQARNFTRGDEGDSAKNHASSLFIFYSLATFEALIFLLERSYWQYQISVRKILVHVNSMCGLSTQDLGTTRRFFYEVYSQCLTESVLEGLKMDMVDYALTWLHSVIPGEQLGGLRVLQIFSTKKEFADDTLRALCVKQGTLERLLEMVTWRNPAEHEIRKGAADLLCTMVKSYLYSSRVVAISGSIEGIFSLLSRCDDDDCNASVAEYTRQGAAEPMAPRHIEMHIVGLRILKNLAKDPLICTKIGLTRGVLGRLVSFIDTNRDMLHNAEEPQYRMVIVKKSLDLLNLLASASGSSGKMLRQHIARIVYTISNLHIILKYGQTHMLLQTIAADILCKLAMDDGVSLMIGRTGGVMRSLAALLVRESMTGNSKQAELAKTVGEALALLVLKNKENCLRLLNLKVRQGKVVDHEGEEENEGAEREMDQMDVVEVLMRMMSDCEVGHLAMCILRFLCAYSEDEGCRQRLAKGTMSEAVRLINSRGRAQEAAIGLLAVTVAEVKTEELVKAMENGGMTVAGLASKLDMLLKRHTGASTALPRLRRYVIELAVALAERHETVFIAPFQEINFRSRLRRVADSVCELENYATFSGVSGLTAYDVAMSQLVDMAIERFRTSSSPRLANPST</sequence>
<feature type="compositionally biased region" description="Basic and acidic residues" evidence="1">
    <location>
        <begin position="12"/>
        <end position="25"/>
    </location>
</feature>
<comment type="caution">
    <text evidence="3">The sequence shown here is derived from an EMBL/GenBank/DDBJ whole genome shotgun (WGS) entry which is preliminary data.</text>
</comment>
<evidence type="ECO:0000256" key="1">
    <source>
        <dbReference type="SAM" id="MobiDB-lite"/>
    </source>
</evidence>
<keyword evidence="2" id="KW-0472">Membrane</keyword>
<dbReference type="SUPFAM" id="SSF48371">
    <property type="entry name" value="ARM repeat"/>
    <property type="match status" value="1"/>
</dbReference>
<feature type="transmembrane region" description="Helical" evidence="2">
    <location>
        <begin position="320"/>
        <end position="339"/>
    </location>
</feature>
<keyword evidence="4" id="KW-1185">Reference proteome</keyword>
<feature type="transmembrane region" description="Helical" evidence="2">
    <location>
        <begin position="133"/>
        <end position="156"/>
    </location>
</feature>
<proteinExistence type="predicted"/>
<feature type="transmembrane region" description="Helical" evidence="2">
    <location>
        <begin position="282"/>
        <end position="300"/>
    </location>
</feature>
<dbReference type="Proteomes" id="UP000825935">
    <property type="component" value="Chromosome 37"/>
</dbReference>
<name>A0A8T2Q9S3_CERRI</name>
<accession>A0A8T2Q9S3</accession>
<feature type="region of interest" description="Disordered" evidence="1">
    <location>
        <begin position="83"/>
        <end position="113"/>
    </location>
</feature>
<dbReference type="OMA" id="MDDKGKQ"/>
<evidence type="ECO:0000313" key="4">
    <source>
        <dbReference type="Proteomes" id="UP000825935"/>
    </source>
</evidence>
<dbReference type="Gene3D" id="1.25.10.10">
    <property type="entry name" value="Leucine-rich Repeat Variant"/>
    <property type="match status" value="1"/>
</dbReference>
<evidence type="ECO:0000256" key="2">
    <source>
        <dbReference type="SAM" id="Phobius"/>
    </source>
</evidence>
<keyword evidence="2" id="KW-0812">Transmembrane</keyword>
<feature type="compositionally biased region" description="Polar residues" evidence="1">
    <location>
        <begin position="83"/>
        <end position="92"/>
    </location>
</feature>
<dbReference type="PANTHER" id="PTHR33115:SF50">
    <property type="entry name" value="ARM REPEAT SUPERFAMILY PROTEIN"/>
    <property type="match status" value="1"/>
</dbReference>
<reference evidence="3" key="1">
    <citation type="submission" date="2021-08" db="EMBL/GenBank/DDBJ databases">
        <title>WGS assembly of Ceratopteris richardii.</title>
        <authorList>
            <person name="Marchant D.B."/>
            <person name="Chen G."/>
            <person name="Jenkins J."/>
            <person name="Shu S."/>
            <person name="Leebens-Mack J."/>
            <person name="Grimwood J."/>
            <person name="Schmutz J."/>
            <person name="Soltis P."/>
            <person name="Soltis D."/>
            <person name="Chen Z.-H."/>
        </authorList>
    </citation>
    <scope>NUCLEOTIDE SEQUENCE</scope>
    <source>
        <strain evidence="3">Whitten #5841</strain>
        <tissue evidence="3">Leaf</tissue>
    </source>
</reference>
<feature type="region of interest" description="Disordered" evidence="1">
    <location>
        <begin position="1"/>
        <end position="70"/>
    </location>
</feature>
<keyword evidence="2" id="KW-1133">Transmembrane helix</keyword>
<dbReference type="AlphaFoldDB" id="A0A8T2Q9S3"/>
<dbReference type="InterPro" id="IPR016024">
    <property type="entry name" value="ARM-type_fold"/>
</dbReference>
<feature type="transmembrane region" description="Helical" evidence="2">
    <location>
        <begin position="162"/>
        <end position="178"/>
    </location>
</feature>
<gene>
    <name evidence="3" type="ORF">KP509_37G064700</name>
</gene>
<protein>
    <submittedName>
        <fullName evidence="3">Uncharacterized protein</fullName>
    </submittedName>
</protein>
<dbReference type="EMBL" id="CM035442">
    <property type="protein sequence ID" value="KAH7280380.1"/>
    <property type="molecule type" value="Genomic_DNA"/>
</dbReference>
<feature type="compositionally biased region" description="Basic and acidic residues" evidence="1">
    <location>
        <begin position="96"/>
        <end position="113"/>
    </location>
</feature>
<organism evidence="3 4">
    <name type="scientific">Ceratopteris richardii</name>
    <name type="common">Triangle waterfern</name>
    <dbReference type="NCBI Taxonomy" id="49495"/>
    <lineage>
        <taxon>Eukaryota</taxon>
        <taxon>Viridiplantae</taxon>
        <taxon>Streptophyta</taxon>
        <taxon>Embryophyta</taxon>
        <taxon>Tracheophyta</taxon>
        <taxon>Polypodiopsida</taxon>
        <taxon>Polypodiidae</taxon>
        <taxon>Polypodiales</taxon>
        <taxon>Pteridineae</taxon>
        <taxon>Pteridaceae</taxon>
        <taxon>Parkerioideae</taxon>
        <taxon>Ceratopteris</taxon>
    </lineage>
</organism>
<dbReference type="InterPro" id="IPR011989">
    <property type="entry name" value="ARM-like"/>
</dbReference>
<dbReference type="PANTHER" id="PTHR33115">
    <property type="entry name" value="ARM REPEAT SUPERFAMILY PROTEIN"/>
    <property type="match status" value="1"/>
</dbReference>